<comment type="catalytic activity">
    <reaction evidence="15">
        <text>[GlcNAc-(1-&gt;4)-Mur2Ac(oyl-L-Ala-gamma-D-Glu-L-Lys-D-Ala-D-Ala)](n)-di-trans,octa-cis-undecaprenyl diphosphate + beta-D-GlcNAc-(1-&gt;4)-Mur2Ac(oyl-L-Ala-gamma-D-Glu-L-Lys-D-Ala-D-Ala)-di-trans,octa-cis-undecaprenyl diphosphate = [GlcNAc-(1-&gt;4)-Mur2Ac(oyl-L-Ala-gamma-D-Glu-L-Lys-D-Ala-D-Ala)](n+1)-di-trans,octa-cis-undecaprenyl diphosphate + di-trans,octa-cis-undecaprenyl diphosphate + H(+)</text>
        <dbReference type="Rhea" id="RHEA:23708"/>
        <dbReference type="Rhea" id="RHEA-COMP:9602"/>
        <dbReference type="Rhea" id="RHEA-COMP:9603"/>
        <dbReference type="ChEBI" id="CHEBI:15378"/>
        <dbReference type="ChEBI" id="CHEBI:58405"/>
        <dbReference type="ChEBI" id="CHEBI:60033"/>
        <dbReference type="ChEBI" id="CHEBI:78435"/>
        <dbReference type="EC" id="2.4.99.28"/>
    </reaction>
</comment>
<dbReference type="Proteomes" id="UP001500298">
    <property type="component" value="Unassembled WGS sequence"/>
</dbReference>
<keyword evidence="4 16" id="KW-0812">Transmembrane</keyword>
<keyword evidence="5" id="KW-0133">Cell shape</keyword>
<accession>A0ABP9D5H5</accession>
<gene>
    <name evidence="17" type="ORF">GCM10023331_03940</name>
</gene>
<keyword evidence="8 16" id="KW-0472">Membrane</keyword>
<dbReference type="Pfam" id="PF01098">
    <property type="entry name" value="FTSW_RODA_SPOVE"/>
    <property type="match status" value="1"/>
</dbReference>
<evidence type="ECO:0000256" key="9">
    <source>
        <dbReference type="ARBA" id="ARBA00032370"/>
    </source>
</evidence>
<comment type="subcellular location">
    <subcellularLocation>
        <location evidence="1">Membrane</location>
        <topology evidence="1">Multi-pass membrane protein</topology>
    </subcellularLocation>
</comment>
<evidence type="ECO:0000256" key="11">
    <source>
        <dbReference type="ARBA" id="ARBA00038053"/>
    </source>
</evidence>
<dbReference type="EC" id="2.4.99.28" evidence="14"/>
<keyword evidence="3" id="KW-0808">Transferase</keyword>
<evidence type="ECO:0000256" key="3">
    <source>
        <dbReference type="ARBA" id="ARBA00022679"/>
    </source>
</evidence>
<reference evidence="18" key="1">
    <citation type="journal article" date="2019" name="Int. J. Syst. Evol. Microbiol.">
        <title>The Global Catalogue of Microorganisms (GCM) 10K type strain sequencing project: providing services to taxonomists for standard genome sequencing and annotation.</title>
        <authorList>
            <consortium name="The Broad Institute Genomics Platform"/>
            <consortium name="The Broad Institute Genome Sequencing Center for Infectious Disease"/>
            <person name="Wu L."/>
            <person name="Ma J."/>
        </authorList>
    </citation>
    <scope>NUCLEOTIDE SEQUENCE [LARGE SCALE GENOMIC DNA]</scope>
    <source>
        <strain evidence="18">JCM 18326</strain>
    </source>
</reference>
<feature type="transmembrane region" description="Helical" evidence="16">
    <location>
        <begin position="337"/>
        <end position="360"/>
    </location>
</feature>
<keyword evidence="6" id="KW-0573">Peptidoglycan synthesis</keyword>
<evidence type="ECO:0000256" key="6">
    <source>
        <dbReference type="ARBA" id="ARBA00022984"/>
    </source>
</evidence>
<feature type="transmembrane region" description="Helical" evidence="16">
    <location>
        <begin position="302"/>
        <end position="325"/>
    </location>
</feature>
<evidence type="ECO:0000313" key="17">
    <source>
        <dbReference type="EMBL" id="GAA4822788.1"/>
    </source>
</evidence>
<dbReference type="InterPro" id="IPR001182">
    <property type="entry name" value="FtsW/RodA"/>
</dbReference>
<evidence type="ECO:0000256" key="4">
    <source>
        <dbReference type="ARBA" id="ARBA00022692"/>
    </source>
</evidence>
<evidence type="ECO:0000256" key="15">
    <source>
        <dbReference type="ARBA" id="ARBA00049902"/>
    </source>
</evidence>
<evidence type="ECO:0000256" key="7">
    <source>
        <dbReference type="ARBA" id="ARBA00022989"/>
    </source>
</evidence>
<dbReference type="PANTHER" id="PTHR30474:SF2">
    <property type="entry name" value="PEPTIDOGLYCAN GLYCOSYLTRANSFERASE FTSW-RELATED"/>
    <property type="match status" value="1"/>
</dbReference>
<keyword evidence="2" id="KW-0328">Glycosyltransferase</keyword>
<evidence type="ECO:0000256" key="13">
    <source>
        <dbReference type="ARBA" id="ARBA00041418"/>
    </source>
</evidence>
<evidence type="ECO:0000256" key="1">
    <source>
        <dbReference type="ARBA" id="ARBA00004141"/>
    </source>
</evidence>
<evidence type="ECO:0000256" key="10">
    <source>
        <dbReference type="ARBA" id="ARBA00033270"/>
    </source>
</evidence>
<feature type="transmembrane region" description="Helical" evidence="16">
    <location>
        <begin position="77"/>
        <end position="95"/>
    </location>
</feature>
<feature type="transmembrane region" description="Helical" evidence="16">
    <location>
        <begin position="146"/>
        <end position="163"/>
    </location>
</feature>
<feature type="transmembrane region" description="Helical" evidence="16">
    <location>
        <begin position="190"/>
        <end position="208"/>
    </location>
</feature>
<sequence length="384" mass="41778">MNALLKKLEGDKVIWFVTIILSLLSILVVYSASGSLAYKYAGGNTEKYLMRHMTLVGLGIAATYVCHKIDYKYYSKISRFALLLSVPLLLFAWKFGTELNSATRWISIPFIDFTFQPSDLAKVALITNMASMLWKRQRSIKEFQKAIIPLLLWAGVICGLIGLSDISTAALLFCTAMLILFMGRVPVKYLVMLVIIGVLAGGFAYTFGQRAATAGSRLKAFLDTSEVPYQAQQSYIAIAGGGVTGKGVGQSTQRNFLPHSYSDFIFAIVIEEYGLIGAGVLIVLYLVLLYRGVHIVAYSQEAFGGILAAGLIFSIVLQAFVHMGVVTGLLPLTGLPLPMLSMGGTSLMFTGMTMGIILSVSRGSKKGVNRPISGKNQFRREQAT</sequence>
<proteinExistence type="inferred from homology"/>
<dbReference type="EMBL" id="BAABJX010000007">
    <property type="protein sequence ID" value="GAA4822788.1"/>
    <property type="molecule type" value="Genomic_DNA"/>
</dbReference>
<evidence type="ECO:0000256" key="14">
    <source>
        <dbReference type="ARBA" id="ARBA00044770"/>
    </source>
</evidence>
<comment type="similarity">
    <text evidence="11">Belongs to the SEDS family. FtsW subfamily.</text>
</comment>
<dbReference type="PANTHER" id="PTHR30474">
    <property type="entry name" value="CELL CYCLE PROTEIN"/>
    <property type="match status" value="1"/>
</dbReference>
<feature type="transmembrane region" description="Helical" evidence="16">
    <location>
        <begin position="264"/>
        <end position="290"/>
    </location>
</feature>
<evidence type="ECO:0000256" key="12">
    <source>
        <dbReference type="ARBA" id="ARBA00041185"/>
    </source>
</evidence>
<keyword evidence="18" id="KW-1185">Reference proteome</keyword>
<protein>
    <recommendedName>
        <fullName evidence="12">Probable peptidoglycan glycosyltransferase FtsW</fullName>
        <ecNumber evidence="14">2.4.99.28</ecNumber>
    </recommendedName>
    <alternativeName>
        <fullName evidence="13">Cell division protein FtsW</fullName>
    </alternativeName>
    <alternativeName>
        <fullName evidence="10">Cell wall polymerase</fullName>
    </alternativeName>
    <alternativeName>
        <fullName evidence="9">Peptidoglycan polymerase</fullName>
    </alternativeName>
</protein>
<feature type="transmembrane region" description="Helical" evidence="16">
    <location>
        <begin position="12"/>
        <end position="33"/>
    </location>
</feature>
<organism evidence="17 18">
    <name type="scientific">Algivirga pacifica</name>
    <dbReference type="NCBI Taxonomy" id="1162670"/>
    <lineage>
        <taxon>Bacteria</taxon>
        <taxon>Pseudomonadati</taxon>
        <taxon>Bacteroidota</taxon>
        <taxon>Cytophagia</taxon>
        <taxon>Cytophagales</taxon>
        <taxon>Flammeovirgaceae</taxon>
        <taxon>Algivirga</taxon>
    </lineage>
</organism>
<evidence type="ECO:0000313" key="18">
    <source>
        <dbReference type="Proteomes" id="UP001500298"/>
    </source>
</evidence>
<evidence type="ECO:0000256" key="16">
    <source>
        <dbReference type="SAM" id="Phobius"/>
    </source>
</evidence>
<comment type="caution">
    <text evidence="17">The sequence shown here is derived from an EMBL/GenBank/DDBJ whole genome shotgun (WGS) entry which is preliminary data.</text>
</comment>
<dbReference type="RefSeq" id="WP_345368754.1">
    <property type="nucleotide sequence ID" value="NZ_BAABJX010000007.1"/>
</dbReference>
<name>A0ABP9D5H5_9BACT</name>
<evidence type="ECO:0000256" key="2">
    <source>
        <dbReference type="ARBA" id="ARBA00022676"/>
    </source>
</evidence>
<keyword evidence="7 16" id="KW-1133">Transmembrane helix</keyword>
<evidence type="ECO:0000256" key="5">
    <source>
        <dbReference type="ARBA" id="ARBA00022960"/>
    </source>
</evidence>
<feature type="transmembrane region" description="Helical" evidence="16">
    <location>
        <begin position="48"/>
        <end position="65"/>
    </location>
</feature>
<evidence type="ECO:0000256" key="8">
    <source>
        <dbReference type="ARBA" id="ARBA00023136"/>
    </source>
</evidence>